<proteinExistence type="inferred from homology"/>
<evidence type="ECO:0000256" key="3">
    <source>
        <dbReference type="ARBA" id="ARBA00022516"/>
    </source>
</evidence>
<evidence type="ECO:0000256" key="1">
    <source>
        <dbReference type="ARBA" id="ARBA00001946"/>
    </source>
</evidence>
<comment type="similarity">
    <text evidence="2">Belongs to the diacylglycerol/lipid kinase family.</text>
</comment>
<sequence length="309" mass="34648">MIKKKILFIYNPQAGKGKIKKILSNIIELLSKNYEVVIYSTKFKQDAEAIVKECLMSQKYEYVLCSGGDGTLHEVINGIMSCCYRPKIGYIPSGTMNDYAYSLKVPRNMLKAARLVLDENLFSCDIGLMNDRYFAYNVSFGLFTEAAYQTSQSLKNTLGRLAYFVEGIKGLSNIKAYHLELVFEDQVISEDFIYGMVANSYSVGGFRGITGKNVLLNDGEFEGIFIKMPRNILDLQNIIKDLLRGKYNSGLVLALPIKNVCIISEESIPWCIDGEFGGEMQTVRIKNCREAITIAAALGAKEYGEINLR</sequence>
<keyword evidence="10" id="KW-0808">Transferase</keyword>
<dbReference type="Pfam" id="PF00781">
    <property type="entry name" value="DAGK_cat"/>
    <property type="match status" value="1"/>
</dbReference>
<accession>A0A1M6NYG1</accession>
<organism evidence="10 11">
    <name type="scientific">Anaerocolumna jejuensis DSM 15929</name>
    <dbReference type="NCBI Taxonomy" id="1121322"/>
    <lineage>
        <taxon>Bacteria</taxon>
        <taxon>Bacillati</taxon>
        <taxon>Bacillota</taxon>
        <taxon>Clostridia</taxon>
        <taxon>Lachnospirales</taxon>
        <taxon>Lachnospiraceae</taxon>
        <taxon>Anaerocolumna</taxon>
    </lineage>
</organism>
<dbReference type="InterPro" id="IPR016064">
    <property type="entry name" value="NAD/diacylglycerol_kinase_sf"/>
</dbReference>
<dbReference type="GO" id="GO:0005886">
    <property type="term" value="C:plasma membrane"/>
    <property type="evidence" value="ECO:0007669"/>
    <property type="project" value="TreeGrafter"/>
</dbReference>
<dbReference type="Gene3D" id="2.60.200.40">
    <property type="match status" value="1"/>
</dbReference>
<dbReference type="RefSeq" id="WP_073274416.1">
    <property type="nucleotide sequence ID" value="NZ_FRAC01000008.1"/>
</dbReference>
<evidence type="ECO:0000256" key="4">
    <source>
        <dbReference type="ARBA" id="ARBA00022723"/>
    </source>
</evidence>
<keyword evidence="10" id="KW-0418">Kinase</keyword>
<keyword evidence="7" id="KW-0594">Phospholipid biosynthesis</keyword>
<dbReference type="OrthoDB" id="142078at2"/>
<dbReference type="AlphaFoldDB" id="A0A1M6NYG1"/>
<keyword evidence="8" id="KW-1208">Phospholipid metabolism</keyword>
<dbReference type="InterPro" id="IPR001206">
    <property type="entry name" value="Diacylglycerol_kinase_cat_dom"/>
</dbReference>
<evidence type="ECO:0000256" key="6">
    <source>
        <dbReference type="ARBA" id="ARBA00023098"/>
    </source>
</evidence>
<dbReference type="GO" id="GO:0004143">
    <property type="term" value="F:ATP-dependent diacylglycerol kinase activity"/>
    <property type="evidence" value="ECO:0007669"/>
    <property type="project" value="TreeGrafter"/>
</dbReference>
<dbReference type="PROSITE" id="PS50146">
    <property type="entry name" value="DAGK"/>
    <property type="match status" value="1"/>
</dbReference>
<dbReference type="SUPFAM" id="SSF111331">
    <property type="entry name" value="NAD kinase/diacylglycerol kinase-like"/>
    <property type="match status" value="1"/>
</dbReference>
<protein>
    <submittedName>
        <fullName evidence="10">Lipid kinase, YegS/Rv2252/BmrU family</fullName>
    </submittedName>
</protein>
<evidence type="ECO:0000256" key="5">
    <source>
        <dbReference type="ARBA" id="ARBA00022842"/>
    </source>
</evidence>
<keyword evidence="11" id="KW-1185">Reference proteome</keyword>
<dbReference type="STRING" id="1121322.SAMN02745136_01515"/>
<dbReference type="InterPro" id="IPR005218">
    <property type="entry name" value="Diacylglycerol/lipid_kinase"/>
</dbReference>
<evidence type="ECO:0000256" key="8">
    <source>
        <dbReference type="ARBA" id="ARBA00023264"/>
    </source>
</evidence>
<dbReference type="Proteomes" id="UP000184386">
    <property type="component" value="Unassembled WGS sequence"/>
</dbReference>
<dbReference type="NCBIfam" id="TIGR00147">
    <property type="entry name" value="YegS/Rv2252/BmrU family lipid kinase"/>
    <property type="match status" value="1"/>
</dbReference>
<dbReference type="InterPro" id="IPR017438">
    <property type="entry name" value="ATP-NAD_kinase_N"/>
</dbReference>
<dbReference type="Gene3D" id="3.40.50.10330">
    <property type="entry name" value="Probable inorganic polyphosphate/atp-NAD kinase, domain 1"/>
    <property type="match status" value="1"/>
</dbReference>
<keyword evidence="5" id="KW-0460">Magnesium</keyword>
<dbReference type="GO" id="GO:0008654">
    <property type="term" value="P:phospholipid biosynthetic process"/>
    <property type="evidence" value="ECO:0007669"/>
    <property type="project" value="UniProtKB-KW"/>
</dbReference>
<evidence type="ECO:0000313" key="11">
    <source>
        <dbReference type="Proteomes" id="UP000184386"/>
    </source>
</evidence>
<dbReference type="PANTHER" id="PTHR12358">
    <property type="entry name" value="SPHINGOSINE KINASE"/>
    <property type="match status" value="1"/>
</dbReference>
<dbReference type="InterPro" id="IPR050187">
    <property type="entry name" value="Lipid_Phosphate_FormReg"/>
</dbReference>
<feature type="domain" description="DAGKc" evidence="9">
    <location>
        <begin position="1"/>
        <end position="133"/>
    </location>
</feature>
<keyword evidence="6" id="KW-0443">Lipid metabolism</keyword>
<reference evidence="10 11" key="1">
    <citation type="submission" date="2016-11" db="EMBL/GenBank/DDBJ databases">
        <authorList>
            <person name="Jaros S."/>
            <person name="Januszkiewicz K."/>
            <person name="Wedrychowicz H."/>
        </authorList>
    </citation>
    <scope>NUCLEOTIDE SEQUENCE [LARGE SCALE GENOMIC DNA]</scope>
    <source>
        <strain evidence="10 11">DSM 15929</strain>
    </source>
</reference>
<name>A0A1M6NYG1_9FIRM</name>
<comment type="cofactor">
    <cofactor evidence="1">
        <name>Mg(2+)</name>
        <dbReference type="ChEBI" id="CHEBI:18420"/>
    </cofactor>
</comment>
<evidence type="ECO:0000313" key="10">
    <source>
        <dbReference type="EMBL" id="SHK00765.1"/>
    </source>
</evidence>
<dbReference type="GO" id="GO:0046872">
    <property type="term" value="F:metal ion binding"/>
    <property type="evidence" value="ECO:0007669"/>
    <property type="project" value="UniProtKB-KW"/>
</dbReference>
<dbReference type="PANTHER" id="PTHR12358:SF106">
    <property type="entry name" value="LIPID KINASE YEGS"/>
    <property type="match status" value="1"/>
</dbReference>
<evidence type="ECO:0000256" key="7">
    <source>
        <dbReference type="ARBA" id="ARBA00023209"/>
    </source>
</evidence>
<dbReference type="EMBL" id="FRAC01000008">
    <property type="protein sequence ID" value="SHK00765.1"/>
    <property type="molecule type" value="Genomic_DNA"/>
</dbReference>
<dbReference type="GO" id="GO:0005524">
    <property type="term" value="F:ATP binding"/>
    <property type="evidence" value="ECO:0007669"/>
    <property type="project" value="InterPro"/>
</dbReference>
<gene>
    <name evidence="10" type="ORF">SAMN02745136_01515</name>
</gene>
<keyword evidence="3" id="KW-0444">Lipid biosynthesis</keyword>
<evidence type="ECO:0000256" key="2">
    <source>
        <dbReference type="ARBA" id="ARBA00005983"/>
    </source>
</evidence>
<keyword evidence="4" id="KW-0479">Metal-binding</keyword>
<dbReference type="SMART" id="SM00046">
    <property type="entry name" value="DAGKc"/>
    <property type="match status" value="1"/>
</dbReference>
<evidence type="ECO:0000259" key="9">
    <source>
        <dbReference type="PROSITE" id="PS50146"/>
    </source>
</evidence>